<organism evidence="1 3">
    <name type="scientific">Blattamonas nauphoetae</name>
    <dbReference type="NCBI Taxonomy" id="2049346"/>
    <lineage>
        <taxon>Eukaryota</taxon>
        <taxon>Metamonada</taxon>
        <taxon>Preaxostyla</taxon>
        <taxon>Oxymonadida</taxon>
        <taxon>Blattamonas</taxon>
    </lineage>
</organism>
<name>A0ABQ9XJB4_9EUKA</name>
<evidence type="ECO:0000313" key="1">
    <source>
        <dbReference type="EMBL" id="KAK2950682.1"/>
    </source>
</evidence>
<evidence type="ECO:0000313" key="2">
    <source>
        <dbReference type="EMBL" id="KAK2959975.1"/>
    </source>
</evidence>
<protein>
    <submittedName>
        <fullName evidence="1">Uncharacterized protein</fullName>
    </submittedName>
</protein>
<dbReference type="Proteomes" id="UP001281761">
    <property type="component" value="Unassembled WGS sequence"/>
</dbReference>
<comment type="caution">
    <text evidence="1">The sequence shown here is derived from an EMBL/GenBank/DDBJ whole genome shotgun (WGS) entry which is preliminary data.</text>
</comment>
<sequence>MVLVQSKIIIQDQRKTQNRVNTWSSHDESTVLAVQLFKPDHIHSFLFRTACCDSKTQMDRDISAYLWLIFIINEQLCFPALHVHTNHCCLINSVTDLICLSRLYNPSALPYAPICQNEISSNSAEESTAEHPRCILRKRMGEIPYV</sequence>
<accession>A0ABQ9XJB4</accession>
<gene>
    <name evidence="1" type="ORF">BLNAU_14353</name>
    <name evidence="2" type="ORF">BLNAU_5172</name>
</gene>
<proteinExistence type="predicted"/>
<evidence type="ECO:0000313" key="3">
    <source>
        <dbReference type="Proteomes" id="UP001281761"/>
    </source>
</evidence>
<dbReference type="EMBL" id="JARBJD010000131">
    <property type="protein sequence ID" value="KAK2950682.1"/>
    <property type="molecule type" value="Genomic_DNA"/>
</dbReference>
<keyword evidence="3" id="KW-1185">Reference proteome</keyword>
<reference evidence="1 3" key="1">
    <citation type="journal article" date="2022" name="bioRxiv">
        <title>Genomics of Preaxostyla Flagellates Illuminates Evolutionary Transitions and the Path Towards Mitochondrial Loss.</title>
        <authorList>
            <person name="Novak L.V.F."/>
            <person name="Treitli S.C."/>
            <person name="Pyrih J."/>
            <person name="Halakuc P."/>
            <person name="Pipaliya S.V."/>
            <person name="Vacek V."/>
            <person name="Brzon O."/>
            <person name="Soukal P."/>
            <person name="Eme L."/>
            <person name="Dacks J.B."/>
            <person name="Karnkowska A."/>
            <person name="Elias M."/>
            <person name="Hampl V."/>
        </authorList>
    </citation>
    <scope>NUCLEOTIDE SEQUENCE [LARGE SCALE GENOMIC DNA]</scope>
    <source>
        <strain evidence="1">NAU3</strain>
        <tissue evidence="1">Gut</tissue>
    </source>
</reference>
<dbReference type="EMBL" id="JARBJD010000026">
    <property type="protein sequence ID" value="KAK2959975.1"/>
    <property type="molecule type" value="Genomic_DNA"/>
</dbReference>